<evidence type="ECO:0000313" key="2">
    <source>
        <dbReference type="EMBL" id="VXD21298.1"/>
    </source>
</evidence>
<feature type="transmembrane region" description="Helical" evidence="1">
    <location>
        <begin position="15"/>
        <end position="34"/>
    </location>
</feature>
<keyword evidence="1" id="KW-0812">Transmembrane</keyword>
<accession>A0A7Z9BRK8</accession>
<organism evidence="2 3">
    <name type="scientific">Planktothrix paucivesiculata PCC 9631</name>
    <dbReference type="NCBI Taxonomy" id="671071"/>
    <lineage>
        <taxon>Bacteria</taxon>
        <taxon>Bacillati</taxon>
        <taxon>Cyanobacteriota</taxon>
        <taxon>Cyanophyceae</taxon>
        <taxon>Oscillatoriophycideae</taxon>
        <taxon>Oscillatoriales</taxon>
        <taxon>Microcoleaceae</taxon>
        <taxon>Planktothrix</taxon>
    </lineage>
</organism>
<evidence type="ECO:0008006" key="4">
    <source>
        <dbReference type="Google" id="ProtNLM"/>
    </source>
</evidence>
<evidence type="ECO:0000313" key="3">
    <source>
        <dbReference type="Proteomes" id="UP000182190"/>
    </source>
</evidence>
<sequence>MQILDMKPQQKQSKIIIIILMMVLLIGAALPGYINKKWPWMDMPQLQTLPQLQTVRKEGLTIPGWQTIKIESIGAGNKQWLKQEVKREDQKAIVLLFPQNYYKDQPQLEWMDINGFLGWKTDNLSFDRFSVKSTSGEMSPVEVEVQFFRAWNSTQTWAVAQWYAWPNGGDPSPSRWFWADRAAQLSRNRSPWVGVSLLIPIKPLDNIKDVWPVAVSLGESIQASLMAEALAMGGNRQQETPE</sequence>
<dbReference type="OrthoDB" id="462409at2"/>
<comment type="caution">
    <text evidence="2">The sequence shown here is derived from an EMBL/GenBank/DDBJ whole genome shotgun (WGS) entry which is preliminary data.</text>
</comment>
<dbReference type="NCBIfam" id="TIGR04533">
    <property type="entry name" value="cyanosortB_assc"/>
    <property type="match status" value="1"/>
</dbReference>
<gene>
    <name evidence="2" type="ORF">PL9631_560029</name>
</gene>
<proteinExistence type="predicted"/>
<dbReference type="EMBL" id="CZCS02000197">
    <property type="protein sequence ID" value="VXD21298.1"/>
    <property type="molecule type" value="Genomic_DNA"/>
</dbReference>
<keyword evidence="3" id="KW-1185">Reference proteome</keyword>
<keyword evidence="1" id="KW-0472">Membrane</keyword>
<dbReference type="AlphaFoldDB" id="A0A7Z9BRK8"/>
<dbReference type="Proteomes" id="UP000182190">
    <property type="component" value="Unassembled WGS sequence"/>
</dbReference>
<dbReference type="InterPro" id="IPR030917">
    <property type="entry name" value="Cyanoexo_CrtB_assoc"/>
</dbReference>
<name>A0A7Z9BRK8_9CYAN</name>
<protein>
    <recommendedName>
        <fullName evidence="4">Cyanoexosortase B system-associated protein</fullName>
    </recommendedName>
</protein>
<keyword evidence="1" id="KW-1133">Transmembrane helix</keyword>
<reference evidence="2" key="1">
    <citation type="submission" date="2019-10" db="EMBL/GenBank/DDBJ databases">
        <authorList>
            <consortium name="Genoscope - CEA"/>
            <person name="William W."/>
        </authorList>
    </citation>
    <scope>NUCLEOTIDE SEQUENCE [LARGE SCALE GENOMIC DNA]</scope>
    <source>
        <strain evidence="2">BBR_PRJEB10994</strain>
    </source>
</reference>
<evidence type="ECO:0000256" key="1">
    <source>
        <dbReference type="SAM" id="Phobius"/>
    </source>
</evidence>